<sequence>MTLLADRLREFVVGCLEELHTTHLPGFRIPRVFGGHQVEADVRADLAFTLGLLGTGGVSRVAGMPVEDALRTVLAPTDGQGTHTFASYRVAETVARYGPFDGNPLLAQLTAAQRSEIAAACDSLSFLPLLDAGLPRNYAAVLARCEAGRQALGLPIDLDVLDDLTARTRDLLTANSRGYLDDSYQGDGRFDIYTADVYLFTEPLAAGFGDAWTAGAANALRLVESVISRNGAAVTWGRSTGALALCLTVELAGLAACHRLVAEDAIGEWVGRAENAFAHLRTWFPGGLVAAHQYRSTDAYRGSNARLQMTLDCLGKLADAANSLDRLAGRTPLTADRDELVWFDESRNSGVWSYRSRDLAFVLPLVGGSLSEYLAAPRNPGLFEVPVDSDLVTGLPMAIRHQSRFTPAGLPVSVRKVPHGIEVEHIGWVQAGQLDVPADRPVLGGRRRATYQVEGATLRVAEDLRFDTVPDALSLQVAETTDRPLNVRFETTGDDHVTTVDTSGLTEYRSSWAELPAVHQVDLEPTSRVRFRWSVSPRLRIMTTAHFDAYDASLYEPLAGRIVHGPTPQEVYWGDTAALDGWDQFHLHWPEYLYWPSHPRLLPDHIPPCEPSAHRALIALLQENGVKIVWTQHNLVPHHRIPNDEEVYAQWAAAADTVIHHSEYGKARVLERYAFGEHTRHWVIPHGHAGNPLPEDITIQRQEVEKSLGLRPGVLRLAVIGAPRREKRADLVMEAVAASARDDIELLVLSSARGRQVPDDPRIVAFPYDHVPQEEYNRRLAAIDVLVMPFDEGMLTTGTVGDVVGAGLPALVSSWPFLTEYLGDAGICYGSSAEDLRRCIDGLDEAQLRHAREAAVRLRPVYDWKRVAELHLAVLEDLGTAKL</sequence>
<evidence type="ECO:0008006" key="3">
    <source>
        <dbReference type="Google" id="ProtNLM"/>
    </source>
</evidence>
<dbReference type="Gene3D" id="3.40.50.2000">
    <property type="entry name" value="Glycogen Phosphorylase B"/>
    <property type="match status" value="1"/>
</dbReference>
<dbReference type="SUPFAM" id="SSF53756">
    <property type="entry name" value="UDP-Glycosyltransferase/glycogen phosphorylase"/>
    <property type="match status" value="1"/>
</dbReference>
<reference evidence="1 2" key="1">
    <citation type="submission" date="2021-01" db="EMBL/GenBank/DDBJ databases">
        <title>WGS of actinomycetes isolated from Thailand.</title>
        <authorList>
            <person name="Thawai C."/>
        </authorList>
    </citation>
    <scope>NUCLEOTIDE SEQUENCE [LARGE SCALE GENOMIC DNA]</scope>
    <source>
        <strain evidence="1 2">CA1R205</strain>
    </source>
</reference>
<gene>
    <name evidence="1" type="ORF">JK363_37135</name>
</gene>
<dbReference type="EMBL" id="JAERRF010000039">
    <property type="protein sequence ID" value="MBL1102147.1"/>
    <property type="molecule type" value="Genomic_DNA"/>
</dbReference>
<proteinExistence type="predicted"/>
<evidence type="ECO:0000313" key="1">
    <source>
        <dbReference type="EMBL" id="MBL1102147.1"/>
    </source>
</evidence>
<evidence type="ECO:0000313" key="2">
    <source>
        <dbReference type="Proteomes" id="UP000634229"/>
    </source>
</evidence>
<accession>A0ABS1NPX6</accession>
<keyword evidence="2" id="KW-1185">Reference proteome</keyword>
<dbReference type="RefSeq" id="WP_201882346.1">
    <property type="nucleotide sequence ID" value="NZ_JAERRF010000039.1"/>
</dbReference>
<protein>
    <recommendedName>
        <fullName evidence="3">Glycosyltransferase</fullName>
    </recommendedName>
</protein>
<comment type="caution">
    <text evidence="1">The sequence shown here is derived from an EMBL/GenBank/DDBJ whole genome shotgun (WGS) entry which is preliminary data.</text>
</comment>
<organism evidence="1 2">
    <name type="scientific">Streptomyces coffeae</name>
    <dbReference type="NCBI Taxonomy" id="621382"/>
    <lineage>
        <taxon>Bacteria</taxon>
        <taxon>Bacillati</taxon>
        <taxon>Actinomycetota</taxon>
        <taxon>Actinomycetes</taxon>
        <taxon>Kitasatosporales</taxon>
        <taxon>Streptomycetaceae</taxon>
        <taxon>Streptomyces</taxon>
    </lineage>
</organism>
<dbReference type="Proteomes" id="UP000634229">
    <property type="component" value="Unassembled WGS sequence"/>
</dbReference>
<name>A0ABS1NPX6_9ACTN</name>